<evidence type="ECO:0000256" key="1">
    <source>
        <dbReference type="SAM" id="SignalP"/>
    </source>
</evidence>
<reference evidence="2" key="1">
    <citation type="journal article" date="2014" name="Int. J. Syst. Evol. Microbiol.">
        <title>Complete genome sequence of Corynebacterium casei LMG S-19264T (=DSM 44701T), isolated from a smear-ripened cheese.</title>
        <authorList>
            <consortium name="US DOE Joint Genome Institute (JGI-PGF)"/>
            <person name="Walter F."/>
            <person name="Albersmeier A."/>
            <person name="Kalinowski J."/>
            <person name="Ruckert C."/>
        </authorList>
    </citation>
    <scope>NUCLEOTIDE SEQUENCE</scope>
    <source>
        <strain evidence="2">KCTC 12988</strain>
    </source>
</reference>
<accession>A0A918WH94</accession>
<comment type="caution">
    <text evidence="2">The sequence shown here is derived from an EMBL/GenBank/DDBJ whole genome shotgun (WGS) entry which is preliminary data.</text>
</comment>
<proteinExistence type="predicted"/>
<keyword evidence="1" id="KW-0732">Signal</keyword>
<name>A0A918WH94_9BACT</name>
<dbReference type="EMBL" id="BMXI01000004">
    <property type="protein sequence ID" value="GHC47468.1"/>
    <property type="molecule type" value="Genomic_DNA"/>
</dbReference>
<dbReference type="AlphaFoldDB" id="A0A918WH94"/>
<dbReference type="NCBIfam" id="NF040466">
    <property type="entry name" value="ydjY_domain"/>
    <property type="match status" value="1"/>
</dbReference>
<gene>
    <name evidence="2" type="ORF">GCM10007100_11480</name>
</gene>
<organism evidence="2 3">
    <name type="scientific">Roseibacillus persicicus</name>
    <dbReference type="NCBI Taxonomy" id="454148"/>
    <lineage>
        <taxon>Bacteria</taxon>
        <taxon>Pseudomonadati</taxon>
        <taxon>Verrucomicrobiota</taxon>
        <taxon>Verrucomicrobiia</taxon>
        <taxon>Verrucomicrobiales</taxon>
        <taxon>Verrucomicrobiaceae</taxon>
        <taxon>Roseibacillus</taxon>
    </lineage>
</organism>
<dbReference type="InterPro" id="IPR047750">
    <property type="entry name" value="YdjY-like"/>
</dbReference>
<evidence type="ECO:0000313" key="3">
    <source>
        <dbReference type="Proteomes" id="UP000644507"/>
    </source>
</evidence>
<feature type="chain" id="PRO_5036811428" evidence="1">
    <location>
        <begin position="24"/>
        <end position="238"/>
    </location>
</feature>
<protein>
    <submittedName>
        <fullName evidence="2">Uncharacterized protein</fullName>
    </submittedName>
</protein>
<dbReference type="Proteomes" id="UP000644507">
    <property type="component" value="Unassembled WGS sequence"/>
</dbReference>
<reference evidence="2" key="2">
    <citation type="submission" date="2020-09" db="EMBL/GenBank/DDBJ databases">
        <authorList>
            <person name="Sun Q."/>
            <person name="Kim S."/>
        </authorList>
    </citation>
    <scope>NUCLEOTIDE SEQUENCE</scope>
    <source>
        <strain evidence="2">KCTC 12988</strain>
    </source>
</reference>
<evidence type="ECO:0000313" key="2">
    <source>
        <dbReference type="EMBL" id="GHC47468.1"/>
    </source>
</evidence>
<feature type="signal peptide" evidence="1">
    <location>
        <begin position="1"/>
        <end position="23"/>
    </location>
</feature>
<sequence>MQRYSHTHMRIFAVLLALLLTTAAEEPTQPVVTELGDGKYTIGTVEFDENSRRISFPAEINQIEGVLEFAIVHEKGKIHESLLMTRTSALHLNIALKLLRYQSSPELFPILDENFESTGQFPDVPEAQKTASRLQILVSWEQDGAKKEYSLNDLIYHTTTERPMEPAPWIYQGSYIHENSFKAETSGDLVAIYITRSSLLNFAGKDNETDEPWTPNQKILPPMGTPVTVTFAPLLEKK</sequence>
<keyword evidence="3" id="KW-1185">Reference proteome</keyword>